<dbReference type="GO" id="GO:0000155">
    <property type="term" value="F:phosphorelay sensor kinase activity"/>
    <property type="evidence" value="ECO:0007669"/>
    <property type="project" value="InterPro"/>
</dbReference>
<sequence>MTSHDPAAAPPQHRRRPPLSLSFRLFVLAATWTAIALATALYVLIAYYRASVERGFDSLLDLHLFNVVAAIQQDEAGHPVGAPQLGDPRFSAFQSGWYWQVIRLGEGRDELLVSPSLSGARLLLPRIEDVPFGADFQRVMDIDGPGGRRLRAIEQLVVFGDTGDRLSFTVTGDLGEVEQEIATFRNLVLAVFGLLGVGLVAATLLQVHIGLKPLRDVRAALGAIRQGRATRLEGDYPAEIAPLTREINALIESNAKIIERARTQVGNLAHALKTPLAVITNEARAASSPLGAKVAEQAGLMRHQIDYYLDRARVAATAGVAVSVTEVGPVAESFARAMRRIYADRGTTLDVDVPAGLRFQGERQDLEELIGNLVDNAFKWARSRVVLTCRLLPGSDPDGRPMLGITVEDDGPGLTEEECAQAVRRGRRLDETQPGSGLGLSIVRDLADLYGGAFALARSDLGGLRATLHLPAA</sequence>
<dbReference type="SUPFAM" id="SSF47384">
    <property type="entry name" value="Homodimeric domain of signal transducing histidine kinase"/>
    <property type="match status" value="1"/>
</dbReference>
<evidence type="ECO:0000256" key="7">
    <source>
        <dbReference type="ARBA" id="ARBA00022777"/>
    </source>
</evidence>
<evidence type="ECO:0000256" key="5">
    <source>
        <dbReference type="ARBA" id="ARBA00022679"/>
    </source>
</evidence>
<dbReference type="Gene3D" id="1.10.287.130">
    <property type="match status" value="1"/>
</dbReference>
<dbReference type="AlphaFoldDB" id="A0A4R3M6R7"/>
<comment type="catalytic activity">
    <reaction evidence="1">
        <text>ATP + protein L-histidine = ADP + protein N-phospho-L-histidine.</text>
        <dbReference type="EC" id="2.7.13.3"/>
    </reaction>
</comment>
<evidence type="ECO:0000256" key="6">
    <source>
        <dbReference type="ARBA" id="ARBA00022692"/>
    </source>
</evidence>
<dbReference type="EMBL" id="SMAK01000008">
    <property type="protein sequence ID" value="TCT08696.1"/>
    <property type="molecule type" value="Genomic_DNA"/>
</dbReference>
<evidence type="ECO:0000256" key="11">
    <source>
        <dbReference type="SAM" id="Phobius"/>
    </source>
</evidence>
<dbReference type="PROSITE" id="PS50885">
    <property type="entry name" value="HAMP"/>
    <property type="match status" value="1"/>
</dbReference>
<evidence type="ECO:0000256" key="2">
    <source>
        <dbReference type="ARBA" id="ARBA00004370"/>
    </source>
</evidence>
<dbReference type="InterPro" id="IPR004358">
    <property type="entry name" value="Sig_transdc_His_kin-like_C"/>
</dbReference>
<keyword evidence="6 11" id="KW-0812">Transmembrane</keyword>
<feature type="transmembrane region" description="Helical" evidence="11">
    <location>
        <begin position="187"/>
        <end position="209"/>
    </location>
</feature>
<dbReference type="InterPro" id="IPR003660">
    <property type="entry name" value="HAMP_dom"/>
</dbReference>
<dbReference type="InterPro" id="IPR036890">
    <property type="entry name" value="HATPase_C_sf"/>
</dbReference>
<proteinExistence type="predicted"/>
<dbReference type="GO" id="GO:0005886">
    <property type="term" value="C:plasma membrane"/>
    <property type="evidence" value="ECO:0007669"/>
    <property type="project" value="TreeGrafter"/>
</dbReference>
<evidence type="ECO:0000259" key="13">
    <source>
        <dbReference type="PROSITE" id="PS50885"/>
    </source>
</evidence>
<feature type="transmembrane region" description="Helical" evidence="11">
    <location>
        <begin position="25"/>
        <end position="48"/>
    </location>
</feature>
<evidence type="ECO:0000256" key="1">
    <source>
        <dbReference type="ARBA" id="ARBA00000085"/>
    </source>
</evidence>
<evidence type="ECO:0000313" key="15">
    <source>
        <dbReference type="Proteomes" id="UP000295678"/>
    </source>
</evidence>
<evidence type="ECO:0000256" key="4">
    <source>
        <dbReference type="ARBA" id="ARBA00022553"/>
    </source>
</evidence>
<dbReference type="Gene3D" id="3.30.565.10">
    <property type="entry name" value="Histidine kinase-like ATPase, C-terminal domain"/>
    <property type="match status" value="1"/>
</dbReference>
<dbReference type="Proteomes" id="UP000295678">
    <property type="component" value="Unassembled WGS sequence"/>
</dbReference>
<evidence type="ECO:0000256" key="3">
    <source>
        <dbReference type="ARBA" id="ARBA00012438"/>
    </source>
</evidence>
<dbReference type="InterPro" id="IPR005467">
    <property type="entry name" value="His_kinase_dom"/>
</dbReference>
<accession>A0A4R3M6R7</accession>
<keyword evidence="9" id="KW-0902">Two-component regulatory system</keyword>
<dbReference type="InterPro" id="IPR003594">
    <property type="entry name" value="HATPase_dom"/>
</dbReference>
<keyword evidence="4" id="KW-0597">Phosphoprotein</keyword>
<evidence type="ECO:0000256" key="9">
    <source>
        <dbReference type="ARBA" id="ARBA00023012"/>
    </source>
</evidence>
<dbReference type="Pfam" id="PF02518">
    <property type="entry name" value="HATPase_c"/>
    <property type="match status" value="1"/>
</dbReference>
<dbReference type="RefSeq" id="WP_132807108.1">
    <property type="nucleotide sequence ID" value="NZ_SMAK01000008.1"/>
</dbReference>
<dbReference type="OrthoDB" id="9809567at2"/>
<evidence type="ECO:0000256" key="10">
    <source>
        <dbReference type="ARBA" id="ARBA00023136"/>
    </source>
</evidence>
<comment type="subcellular location">
    <subcellularLocation>
        <location evidence="2">Membrane</location>
    </subcellularLocation>
</comment>
<dbReference type="PRINTS" id="PR00344">
    <property type="entry name" value="BCTRLSENSOR"/>
</dbReference>
<keyword evidence="15" id="KW-1185">Reference proteome</keyword>
<evidence type="ECO:0000313" key="14">
    <source>
        <dbReference type="EMBL" id="TCT08696.1"/>
    </source>
</evidence>
<organism evidence="14 15">
    <name type="scientific">Tepidamorphus gemmatus</name>
    <dbReference type="NCBI Taxonomy" id="747076"/>
    <lineage>
        <taxon>Bacteria</taxon>
        <taxon>Pseudomonadati</taxon>
        <taxon>Pseudomonadota</taxon>
        <taxon>Alphaproteobacteria</taxon>
        <taxon>Hyphomicrobiales</taxon>
        <taxon>Tepidamorphaceae</taxon>
        <taxon>Tepidamorphus</taxon>
    </lineage>
</organism>
<keyword evidence="7 14" id="KW-0418">Kinase</keyword>
<name>A0A4R3M6R7_9HYPH</name>
<feature type="domain" description="HAMP" evidence="13">
    <location>
        <begin position="208"/>
        <end position="259"/>
    </location>
</feature>
<evidence type="ECO:0000256" key="8">
    <source>
        <dbReference type="ARBA" id="ARBA00022989"/>
    </source>
</evidence>
<keyword evidence="10 11" id="KW-0472">Membrane</keyword>
<feature type="domain" description="Histidine kinase" evidence="12">
    <location>
        <begin position="267"/>
        <end position="473"/>
    </location>
</feature>
<dbReference type="PROSITE" id="PS50109">
    <property type="entry name" value="HIS_KIN"/>
    <property type="match status" value="1"/>
</dbReference>
<evidence type="ECO:0000259" key="12">
    <source>
        <dbReference type="PROSITE" id="PS50109"/>
    </source>
</evidence>
<comment type="caution">
    <text evidence="14">The sequence shown here is derived from an EMBL/GenBank/DDBJ whole genome shotgun (WGS) entry which is preliminary data.</text>
</comment>
<dbReference type="SUPFAM" id="SSF55874">
    <property type="entry name" value="ATPase domain of HSP90 chaperone/DNA topoisomerase II/histidine kinase"/>
    <property type="match status" value="1"/>
</dbReference>
<dbReference type="EC" id="2.7.13.3" evidence="3"/>
<dbReference type="SMART" id="SM00387">
    <property type="entry name" value="HATPase_c"/>
    <property type="match status" value="1"/>
</dbReference>
<keyword evidence="5" id="KW-0808">Transferase</keyword>
<gene>
    <name evidence="14" type="ORF">EDC22_1088</name>
</gene>
<reference evidence="14 15" key="1">
    <citation type="submission" date="2019-03" db="EMBL/GenBank/DDBJ databases">
        <title>Genomic Encyclopedia of Type Strains, Phase IV (KMG-IV): sequencing the most valuable type-strain genomes for metagenomic binning, comparative biology and taxonomic classification.</title>
        <authorList>
            <person name="Goeker M."/>
        </authorList>
    </citation>
    <scope>NUCLEOTIDE SEQUENCE [LARGE SCALE GENOMIC DNA]</scope>
    <source>
        <strain evidence="14 15">DSM 19345</strain>
    </source>
</reference>
<protein>
    <recommendedName>
        <fullName evidence="3">histidine kinase</fullName>
        <ecNumber evidence="3">2.7.13.3</ecNumber>
    </recommendedName>
</protein>
<dbReference type="InterPro" id="IPR036097">
    <property type="entry name" value="HisK_dim/P_sf"/>
</dbReference>
<dbReference type="PANTHER" id="PTHR45436">
    <property type="entry name" value="SENSOR HISTIDINE KINASE YKOH"/>
    <property type="match status" value="1"/>
</dbReference>
<dbReference type="PANTHER" id="PTHR45436:SF5">
    <property type="entry name" value="SENSOR HISTIDINE KINASE TRCS"/>
    <property type="match status" value="1"/>
</dbReference>
<keyword evidence="8 11" id="KW-1133">Transmembrane helix</keyword>
<dbReference type="InterPro" id="IPR050428">
    <property type="entry name" value="TCS_sensor_his_kinase"/>
</dbReference>